<dbReference type="OrthoDB" id="5135333at2759"/>
<evidence type="ECO:0000256" key="1">
    <source>
        <dbReference type="SAM" id="MobiDB-lite"/>
    </source>
</evidence>
<dbReference type="PANTHER" id="PTHR33112">
    <property type="entry name" value="DOMAIN PROTEIN, PUTATIVE-RELATED"/>
    <property type="match status" value="1"/>
</dbReference>
<dbReference type="RefSeq" id="XP_026602007.1">
    <property type="nucleotide sequence ID" value="XM_026748917.1"/>
</dbReference>
<dbReference type="Pfam" id="PF06985">
    <property type="entry name" value="HET"/>
    <property type="match status" value="1"/>
</dbReference>
<dbReference type="AlphaFoldDB" id="A0A3D8RJM0"/>
<organism evidence="3 4">
    <name type="scientific">Aspergillus mulundensis</name>
    <dbReference type="NCBI Taxonomy" id="1810919"/>
    <lineage>
        <taxon>Eukaryota</taxon>
        <taxon>Fungi</taxon>
        <taxon>Dikarya</taxon>
        <taxon>Ascomycota</taxon>
        <taxon>Pezizomycotina</taxon>
        <taxon>Eurotiomycetes</taxon>
        <taxon>Eurotiomycetidae</taxon>
        <taxon>Eurotiales</taxon>
        <taxon>Aspergillaceae</taxon>
        <taxon>Aspergillus</taxon>
        <taxon>Aspergillus subgen. Nidulantes</taxon>
    </lineage>
</organism>
<evidence type="ECO:0000313" key="4">
    <source>
        <dbReference type="Proteomes" id="UP000256690"/>
    </source>
</evidence>
<evidence type="ECO:0000259" key="2">
    <source>
        <dbReference type="Pfam" id="PF06985"/>
    </source>
</evidence>
<gene>
    <name evidence="3" type="ORF">DSM5745_06901</name>
</gene>
<accession>A0A3D8RJM0</accession>
<dbReference type="EMBL" id="PVWQ01000008">
    <property type="protein sequence ID" value="RDW74239.1"/>
    <property type="molecule type" value="Genomic_DNA"/>
</dbReference>
<keyword evidence="4" id="KW-1185">Reference proteome</keyword>
<reference evidence="3 4" key="1">
    <citation type="journal article" date="2018" name="IMA Fungus">
        <title>IMA Genome-F 9: Draft genome sequence of Annulohypoxylon stygium, Aspergillus mulundensis, Berkeleyomyces basicola (syn. Thielaviopsis basicola), Ceratocystis smalleyi, two Cercospora beticola strains, Coleophoma cylindrospora, Fusarium fracticaudum, Phialophora cf. hyalina, and Morchella septimelata.</title>
        <authorList>
            <person name="Wingfield B.D."/>
            <person name="Bills G.F."/>
            <person name="Dong Y."/>
            <person name="Huang W."/>
            <person name="Nel W.J."/>
            <person name="Swalarsk-Parry B.S."/>
            <person name="Vaghefi N."/>
            <person name="Wilken P.M."/>
            <person name="An Z."/>
            <person name="de Beer Z.W."/>
            <person name="De Vos L."/>
            <person name="Chen L."/>
            <person name="Duong T.A."/>
            <person name="Gao Y."/>
            <person name="Hammerbacher A."/>
            <person name="Kikkert J.R."/>
            <person name="Li Y."/>
            <person name="Li H."/>
            <person name="Li K."/>
            <person name="Li Q."/>
            <person name="Liu X."/>
            <person name="Ma X."/>
            <person name="Naidoo K."/>
            <person name="Pethybridge S.J."/>
            <person name="Sun J."/>
            <person name="Steenkamp E.T."/>
            <person name="van der Nest M.A."/>
            <person name="van Wyk S."/>
            <person name="Wingfield M.J."/>
            <person name="Xiong C."/>
            <person name="Yue Q."/>
            <person name="Zhang X."/>
        </authorList>
    </citation>
    <scope>NUCLEOTIDE SEQUENCE [LARGE SCALE GENOMIC DNA]</scope>
    <source>
        <strain evidence="3 4">DSM 5745</strain>
    </source>
</reference>
<dbReference type="PANTHER" id="PTHR33112:SF12">
    <property type="entry name" value="HETEROKARYON INCOMPATIBILITY DOMAIN-CONTAINING PROTEIN"/>
    <property type="match status" value="1"/>
</dbReference>
<protein>
    <recommendedName>
        <fullName evidence="2">Heterokaryon incompatibility domain-containing protein</fullName>
    </recommendedName>
</protein>
<dbReference type="InterPro" id="IPR010730">
    <property type="entry name" value="HET"/>
</dbReference>
<evidence type="ECO:0000313" key="3">
    <source>
        <dbReference type="EMBL" id="RDW74239.1"/>
    </source>
</evidence>
<dbReference type="Proteomes" id="UP000256690">
    <property type="component" value="Unassembled WGS sequence"/>
</dbReference>
<feature type="domain" description="Heterokaryon incompatibility" evidence="2">
    <location>
        <begin position="154"/>
        <end position="302"/>
    </location>
</feature>
<comment type="caution">
    <text evidence="3">The sequence shown here is derived from an EMBL/GenBank/DDBJ whole genome shotgun (WGS) entry which is preliminary data.</text>
</comment>
<sequence>MQVFLTKDNDRLELDLGPLAALADTTCLGHSPLLNAYRNAMLPLSYDDLPIRLSAKIKPGAVSLCPQGIPLPDLTWELVLVNKESDPDHIGTGCILNADWVDIGLINQWRGRCRTLHGPKCGHAIQQVPLPTGPAWLIDLDNKCLVSGSAGKRFVALSYTLGRYPGFIMNSEKLVLLQQPHAISEPEFWGNIPPTIRHAMALASVIGERYLWTDVLCIVHGDVAATAAQLKLMSAIYANAVLTVVAADEDAQEGLLGLENISTSRNINQPVLPFGSKERIAVRDTNPLIYPVYHSRGWTYQEYLMSPRKVLFFEKQLHWECEHAIWHEDQTPGTNISQSFLPHPAPRLQVILAGFPELGSLERVISSYNTRNLAYDQDALPALTGLLSVFTRSFTGAFLYGLPEMFFDRALGWHPAWKGAGSRRRTPRTLPNATSTTSALPESSLPSWSWIGWQGEVSWPAREASRIDDNAGWPLAETFPITEWYTSRTPSGSPMRRVRSTWFENRDAIKDHTRPLPLGWTRHEGHAYTLTNTRTKGVEYNYPEGCGRYHYKHRKLTYKESSGQNSNLLDSWFHPIPVADMRSSPPAAFTMPEQTPYLFCTTKRSFLWARRDRKYGSLYIVNRSGQRIGALQLQLKKETREIPAFPPEAEGVSETHMHAERNTLGRRDELGRRIELVAINRQKMYVLAYDKERDMYLDPPRVYETYTVLWVEWEEGVAYRRGIGSVESRAWEEQDLEDVSLVLG</sequence>
<name>A0A3D8RJM0_9EURO</name>
<proteinExistence type="predicted"/>
<feature type="compositionally biased region" description="Polar residues" evidence="1">
    <location>
        <begin position="429"/>
        <end position="441"/>
    </location>
</feature>
<feature type="region of interest" description="Disordered" evidence="1">
    <location>
        <begin position="420"/>
        <end position="441"/>
    </location>
</feature>
<dbReference type="GeneID" id="38117271"/>